<reference evidence="1" key="2">
    <citation type="submission" date="2020-09" db="EMBL/GenBank/DDBJ databases">
        <authorList>
            <person name="Sun Q."/>
            <person name="Ohkuma M."/>
        </authorList>
    </citation>
    <scope>NUCLEOTIDE SEQUENCE</scope>
    <source>
        <strain evidence="1">JCM 19596</strain>
    </source>
</reference>
<gene>
    <name evidence="1" type="ORF">GCM10009039_23840</name>
</gene>
<dbReference type="InterPro" id="IPR047930">
    <property type="entry name" value="Transpos_IS6"/>
</dbReference>
<sequence>MPEIARLIGGSDCFELDFLERAAAPESAMKLGIRLHLAGLSLSDTVSILDRSGIERRRTTVHNWVQKAGLQPLNGASPDHVAVDETVIQLDDERFWLYTAVDPATNRLLHVKLAPTRNQAITEMFLAELRDKHLVDDAVSLVDSPLWMQAALHRRGFDYRYETHGNRNGIERIFRELKRRTN</sequence>
<dbReference type="EMBL" id="BMPG01000003">
    <property type="protein sequence ID" value="GGL65107.1"/>
    <property type="molecule type" value="Genomic_DNA"/>
</dbReference>
<accession>A0A830FDX7</accession>
<dbReference type="Proteomes" id="UP000607197">
    <property type="component" value="Unassembled WGS sequence"/>
</dbReference>
<reference evidence="1" key="1">
    <citation type="journal article" date="2014" name="Int. J. Syst. Evol. Microbiol.">
        <title>Complete genome sequence of Corynebacterium casei LMG S-19264T (=DSM 44701T), isolated from a smear-ripened cheese.</title>
        <authorList>
            <consortium name="US DOE Joint Genome Institute (JGI-PGF)"/>
            <person name="Walter F."/>
            <person name="Albersmeier A."/>
            <person name="Kalinowski J."/>
            <person name="Ruckert C."/>
        </authorList>
    </citation>
    <scope>NUCLEOTIDE SEQUENCE</scope>
    <source>
        <strain evidence="1">JCM 19596</strain>
    </source>
</reference>
<protein>
    <submittedName>
        <fullName evidence="1">IS6 family transposase</fullName>
    </submittedName>
</protein>
<proteinExistence type="predicted"/>
<dbReference type="PANTHER" id="PTHR39967">
    <property type="match status" value="1"/>
</dbReference>
<evidence type="ECO:0000313" key="2">
    <source>
        <dbReference type="Proteomes" id="UP000607197"/>
    </source>
</evidence>
<dbReference type="PANTHER" id="PTHR39967:SF1">
    <property type="entry name" value="ISH14-TYPE TRANSPOSASE HSIRS44"/>
    <property type="match status" value="1"/>
</dbReference>
<dbReference type="NCBIfam" id="NF033587">
    <property type="entry name" value="transpos_IS6"/>
    <property type="match status" value="1"/>
</dbReference>
<keyword evidence="2" id="KW-1185">Reference proteome</keyword>
<evidence type="ECO:0000313" key="1">
    <source>
        <dbReference type="EMBL" id="GGL65107.1"/>
    </source>
</evidence>
<comment type="caution">
    <text evidence="1">The sequence shown here is derived from an EMBL/GenBank/DDBJ whole genome shotgun (WGS) entry which is preliminary data.</text>
</comment>
<name>A0A830FDX7_9EURY</name>
<dbReference type="AlphaFoldDB" id="A0A830FDX7"/>
<organism evidence="1 2">
    <name type="scientific">Halocalculus aciditolerans</name>
    <dbReference type="NCBI Taxonomy" id="1383812"/>
    <lineage>
        <taxon>Archaea</taxon>
        <taxon>Methanobacteriati</taxon>
        <taxon>Methanobacteriota</taxon>
        <taxon>Stenosarchaea group</taxon>
        <taxon>Halobacteria</taxon>
        <taxon>Halobacteriales</taxon>
        <taxon>Halobacteriaceae</taxon>
        <taxon>Halocalculus</taxon>
    </lineage>
</organism>